<reference evidence="2 3" key="1">
    <citation type="submission" date="2018-06" db="EMBL/GenBank/DDBJ databases">
        <title>Streptomyces reniochalinae sp. nov. and Streptomyces diacarnus sp. nov. from marine sponges.</title>
        <authorList>
            <person name="Li L."/>
        </authorList>
    </citation>
    <scope>NUCLEOTIDE SEQUENCE [LARGE SCALE GENOMIC DNA]</scope>
    <source>
        <strain evidence="2 3">LHW51701</strain>
    </source>
</reference>
<keyword evidence="3" id="KW-1185">Reference proteome</keyword>
<name>A0A367EEB9_9ACTN</name>
<proteinExistence type="predicted"/>
<sequence length="180" mass="18470">MFLPFCFLAVLWRDTVLDLPSFLAGTLPAPVIALLPILLCAALALCLDSRLPAAETTATRRVAWMDTALAGATVLAACATALLAWKLSGADAGLNLGRDTAFLVGLMLLVRSVAGSRAVLAPVAWGFAVLFLGSAPDGHIYFWTVLLRPSTDPIAAAAAVLACAGGLAALLVRPATTSGI</sequence>
<dbReference type="EMBL" id="QOIN01000066">
    <property type="protein sequence ID" value="RCG15697.1"/>
    <property type="molecule type" value="Genomic_DNA"/>
</dbReference>
<gene>
    <name evidence="2" type="ORF">DTL70_30640</name>
</gene>
<dbReference type="AlphaFoldDB" id="A0A367EEB9"/>
<dbReference type="Proteomes" id="UP000252914">
    <property type="component" value="Unassembled WGS sequence"/>
</dbReference>
<feature type="transmembrane region" description="Helical" evidence="1">
    <location>
        <begin position="27"/>
        <end position="47"/>
    </location>
</feature>
<feature type="transmembrane region" description="Helical" evidence="1">
    <location>
        <begin position="68"/>
        <end position="87"/>
    </location>
</feature>
<evidence type="ECO:0000313" key="2">
    <source>
        <dbReference type="EMBL" id="RCG15697.1"/>
    </source>
</evidence>
<protein>
    <submittedName>
        <fullName evidence="2">Uncharacterized protein</fullName>
    </submittedName>
</protein>
<feature type="transmembrane region" description="Helical" evidence="1">
    <location>
        <begin position="154"/>
        <end position="172"/>
    </location>
</feature>
<keyword evidence="1" id="KW-0472">Membrane</keyword>
<keyword evidence="1" id="KW-0812">Transmembrane</keyword>
<organism evidence="2 3">
    <name type="scientific">Streptomyces diacarni</name>
    <dbReference type="NCBI Taxonomy" id="2800381"/>
    <lineage>
        <taxon>Bacteria</taxon>
        <taxon>Bacillati</taxon>
        <taxon>Actinomycetota</taxon>
        <taxon>Actinomycetes</taxon>
        <taxon>Kitasatosporales</taxon>
        <taxon>Streptomycetaceae</taxon>
        <taxon>Streptomyces</taxon>
    </lineage>
</organism>
<evidence type="ECO:0000313" key="3">
    <source>
        <dbReference type="Proteomes" id="UP000252914"/>
    </source>
</evidence>
<evidence type="ECO:0000256" key="1">
    <source>
        <dbReference type="SAM" id="Phobius"/>
    </source>
</evidence>
<keyword evidence="1" id="KW-1133">Transmembrane helix</keyword>
<feature type="transmembrane region" description="Helical" evidence="1">
    <location>
        <begin position="117"/>
        <end position="134"/>
    </location>
</feature>
<accession>A0A367EEB9</accession>
<comment type="caution">
    <text evidence="2">The sequence shown here is derived from an EMBL/GenBank/DDBJ whole genome shotgun (WGS) entry which is preliminary data.</text>
</comment>